<dbReference type="Proteomes" id="UP001596303">
    <property type="component" value="Unassembled WGS sequence"/>
</dbReference>
<feature type="compositionally biased region" description="Basic and acidic residues" evidence="1">
    <location>
        <begin position="1"/>
        <end position="15"/>
    </location>
</feature>
<dbReference type="Pfam" id="PF07386">
    <property type="entry name" value="DUF1499"/>
    <property type="match status" value="1"/>
</dbReference>
<name>A0ABW1SEC1_9PROT</name>
<dbReference type="InterPro" id="IPR010865">
    <property type="entry name" value="DUF1499"/>
</dbReference>
<organism evidence="2 3">
    <name type="scientific">Ponticaulis profundi</name>
    <dbReference type="NCBI Taxonomy" id="2665222"/>
    <lineage>
        <taxon>Bacteria</taxon>
        <taxon>Pseudomonadati</taxon>
        <taxon>Pseudomonadota</taxon>
        <taxon>Alphaproteobacteria</taxon>
        <taxon>Hyphomonadales</taxon>
        <taxon>Hyphomonadaceae</taxon>
        <taxon>Ponticaulis</taxon>
    </lineage>
</organism>
<feature type="region of interest" description="Disordered" evidence="1">
    <location>
        <begin position="1"/>
        <end position="21"/>
    </location>
</feature>
<gene>
    <name evidence="2" type="ORF">ACFQDM_16215</name>
</gene>
<evidence type="ECO:0000313" key="3">
    <source>
        <dbReference type="Proteomes" id="UP001596303"/>
    </source>
</evidence>
<dbReference type="RefSeq" id="WP_377380838.1">
    <property type="nucleotide sequence ID" value="NZ_JBHSSW010000066.1"/>
</dbReference>
<accession>A0ABW1SEC1</accession>
<dbReference type="EMBL" id="JBHSSW010000066">
    <property type="protein sequence ID" value="MFC6199627.1"/>
    <property type="molecule type" value="Genomic_DNA"/>
</dbReference>
<protein>
    <submittedName>
        <fullName evidence="2">DUF1499 domain-containing protein</fullName>
    </submittedName>
</protein>
<evidence type="ECO:0000313" key="2">
    <source>
        <dbReference type="EMBL" id="MFC6199627.1"/>
    </source>
</evidence>
<comment type="caution">
    <text evidence="2">The sequence shown here is derived from an EMBL/GenBank/DDBJ whole genome shotgun (WGS) entry which is preliminary data.</text>
</comment>
<evidence type="ECO:0000256" key="1">
    <source>
        <dbReference type="SAM" id="MobiDB-lite"/>
    </source>
</evidence>
<sequence length="135" mass="14816">MNTLEDLRTLERPDKPNTALSAPAGVSLTAKADRQTPEFTMPVSALADLACQVWSGQDRVSLETRSDDGLKAHFIARTAILRFKDDIQVEFVSINEAASSFIIYSASRVGYSDLGTNAKRVDEWINKLIEAQKGA</sequence>
<proteinExistence type="predicted"/>
<reference evidence="3" key="1">
    <citation type="journal article" date="2019" name="Int. J. Syst. Evol. Microbiol.">
        <title>The Global Catalogue of Microorganisms (GCM) 10K type strain sequencing project: providing services to taxonomists for standard genome sequencing and annotation.</title>
        <authorList>
            <consortium name="The Broad Institute Genomics Platform"/>
            <consortium name="The Broad Institute Genome Sequencing Center for Infectious Disease"/>
            <person name="Wu L."/>
            <person name="Ma J."/>
        </authorList>
    </citation>
    <scope>NUCLEOTIDE SEQUENCE [LARGE SCALE GENOMIC DNA]</scope>
    <source>
        <strain evidence="3">CGMCC-1.15741</strain>
    </source>
</reference>
<keyword evidence="3" id="KW-1185">Reference proteome</keyword>